<dbReference type="STRING" id="416874.SAMN04487958_1171"/>
<protein>
    <submittedName>
        <fullName evidence="2">Zinc-finger of transposase IS204/IS1001/IS1096/IS1165</fullName>
    </submittedName>
</protein>
<gene>
    <name evidence="2" type="ORF">SAMN04487958_1171</name>
</gene>
<sequence length="92" mass="10602">MDGTQILTLGLGLEPPWILKDQHLDTAVSPHRLDLYVEAERGSLYPCPECGKACQAHDFADKTWRHLNFFQHHCYLHARVPRTKCPEHGVKR</sequence>
<dbReference type="AlphaFoldDB" id="A0A1H9WL94"/>
<dbReference type="GO" id="GO:0008270">
    <property type="term" value="F:zinc ion binding"/>
    <property type="evidence" value="ECO:0007669"/>
    <property type="project" value="UniProtKB-KW"/>
</dbReference>
<evidence type="ECO:0000313" key="2">
    <source>
        <dbReference type="EMBL" id="SES34635.1"/>
    </source>
</evidence>
<accession>A0A1H9WL94</accession>
<dbReference type="EMBL" id="FOGS01000017">
    <property type="protein sequence ID" value="SES34635.1"/>
    <property type="molecule type" value="Genomic_DNA"/>
</dbReference>
<proteinExistence type="predicted"/>
<keyword evidence="2" id="KW-0863">Zinc-finger</keyword>
<reference evidence="3" key="1">
    <citation type="submission" date="2016-10" db="EMBL/GenBank/DDBJ databases">
        <authorList>
            <person name="Varghese N."/>
            <person name="Submissions S."/>
        </authorList>
    </citation>
    <scope>NUCLEOTIDE SEQUENCE [LARGE SCALE GENOMIC DNA]</scope>
    <source>
        <strain evidence="3">CGMCC 1.6495</strain>
    </source>
</reference>
<keyword evidence="3" id="KW-1185">Reference proteome</keyword>
<evidence type="ECO:0000313" key="3">
    <source>
        <dbReference type="Proteomes" id="UP000198505"/>
    </source>
</evidence>
<feature type="non-terminal residue" evidence="2">
    <location>
        <position position="92"/>
    </location>
</feature>
<dbReference type="Proteomes" id="UP000198505">
    <property type="component" value="Unassembled WGS sequence"/>
</dbReference>
<feature type="domain" description="Transposase IS204/IS1001/IS1096/IS1165 zinc-finger" evidence="1">
    <location>
        <begin position="47"/>
        <end position="88"/>
    </location>
</feature>
<evidence type="ECO:0000259" key="1">
    <source>
        <dbReference type="Pfam" id="PF14690"/>
    </source>
</evidence>
<dbReference type="Pfam" id="PF14690">
    <property type="entry name" value="Zn_ribbon_ISL3"/>
    <property type="match status" value="1"/>
</dbReference>
<name>A0A1H9WL94_9GAMM</name>
<organism evidence="2 3">
    <name type="scientific">Vreelandella subterranea</name>
    <dbReference type="NCBI Taxonomy" id="416874"/>
    <lineage>
        <taxon>Bacteria</taxon>
        <taxon>Pseudomonadati</taxon>
        <taxon>Pseudomonadota</taxon>
        <taxon>Gammaproteobacteria</taxon>
        <taxon>Oceanospirillales</taxon>
        <taxon>Halomonadaceae</taxon>
        <taxon>Vreelandella</taxon>
    </lineage>
</organism>
<keyword evidence="2" id="KW-0479">Metal-binding</keyword>
<keyword evidence="2" id="KW-0862">Zinc</keyword>
<dbReference type="RefSeq" id="WP_139197181.1">
    <property type="nucleotide sequence ID" value="NZ_FOGS01000017.1"/>
</dbReference>
<dbReference type="InterPro" id="IPR029261">
    <property type="entry name" value="Transposase_Znf"/>
</dbReference>